<reference evidence="1 2" key="1">
    <citation type="journal article" date="2012" name="PLoS Pathog.">
        <title>Diverse lifestyles and strategies of plant pathogenesis encoded in the genomes of eighteen Dothideomycetes fungi.</title>
        <authorList>
            <person name="Ohm R.A."/>
            <person name="Feau N."/>
            <person name="Henrissat B."/>
            <person name="Schoch C.L."/>
            <person name="Horwitz B.A."/>
            <person name="Barry K.W."/>
            <person name="Condon B.J."/>
            <person name="Copeland A.C."/>
            <person name="Dhillon B."/>
            <person name="Glaser F."/>
            <person name="Hesse C.N."/>
            <person name="Kosti I."/>
            <person name="LaButti K."/>
            <person name="Lindquist E.A."/>
            <person name="Lucas S."/>
            <person name="Salamov A.A."/>
            <person name="Bradshaw R.E."/>
            <person name="Ciuffetti L."/>
            <person name="Hamelin R.C."/>
            <person name="Kema G.H.J."/>
            <person name="Lawrence C."/>
            <person name="Scott J.A."/>
            <person name="Spatafora J.W."/>
            <person name="Turgeon B.G."/>
            <person name="de Wit P.J.G.M."/>
            <person name="Zhong S."/>
            <person name="Goodwin S.B."/>
            <person name="Grigoriev I.V."/>
        </authorList>
    </citation>
    <scope>NUCLEOTIDE SEQUENCE [LARGE SCALE GENOMIC DNA]</scope>
    <source>
        <strain evidence="2">ND90Pr / ATCC 201652</strain>
    </source>
</reference>
<keyword evidence="2" id="KW-1185">Reference proteome</keyword>
<dbReference type="EMBL" id="KB445645">
    <property type="protein sequence ID" value="EMD62885.1"/>
    <property type="molecule type" value="Genomic_DNA"/>
</dbReference>
<reference evidence="2" key="2">
    <citation type="journal article" date="2013" name="PLoS Genet.">
        <title>Comparative genome structure, secondary metabolite, and effector coding capacity across Cochliobolus pathogens.</title>
        <authorList>
            <person name="Condon B.J."/>
            <person name="Leng Y."/>
            <person name="Wu D."/>
            <person name="Bushley K.E."/>
            <person name="Ohm R.A."/>
            <person name="Otillar R."/>
            <person name="Martin J."/>
            <person name="Schackwitz W."/>
            <person name="Grimwood J."/>
            <person name="MohdZainudin N."/>
            <person name="Xue C."/>
            <person name="Wang R."/>
            <person name="Manning V.A."/>
            <person name="Dhillon B."/>
            <person name="Tu Z.J."/>
            <person name="Steffenson B.J."/>
            <person name="Salamov A."/>
            <person name="Sun H."/>
            <person name="Lowry S."/>
            <person name="LaButti K."/>
            <person name="Han J."/>
            <person name="Copeland A."/>
            <person name="Lindquist E."/>
            <person name="Barry K."/>
            <person name="Schmutz J."/>
            <person name="Baker S.E."/>
            <person name="Ciuffetti L.M."/>
            <person name="Grigoriev I.V."/>
            <person name="Zhong S."/>
            <person name="Turgeon B.G."/>
        </authorList>
    </citation>
    <scope>NUCLEOTIDE SEQUENCE [LARGE SCALE GENOMIC DNA]</scope>
    <source>
        <strain evidence="2">ND90Pr / ATCC 201652</strain>
    </source>
</reference>
<proteinExistence type="predicted"/>
<dbReference type="RefSeq" id="XP_007701195.1">
    <property type="nucleotide sequence ID" value="XM_007703005.1"/>
</dbReference>
<gene>
    <name evidence="1" type="ORF">COCSADRAFT_335006</name>
</gene>
<protein>
    <submittedName>
        <fullName evidence="1">Uncharacterized protein</fullName>
    </submittedName>
</protein>
<dbReference type="AlphaFoldDB" id="M2SKP4"/>
<dbReference type="GeneID" id="19137195"/>
<dbReference type="HOGENOM" id="CLU_2621878_0_0_1"/>
<name>M2SKP4_COCSN</name>
<accession>M2SKP4</accession>
<organism evidence="1 2">
    <name type="scientific">Cochliobolus sativus (strain ND90Pr / ATCC 201652)</name>
    <name type="common">Common root rot and spot blotch fungus</name>
    <name type="synonym">Bipolaris sorokiniana</name>
    <dbReference type="NCBI Taxonomy" id="665912"/>
    <lineage>
        <taxon>Eukaryota</taxon>
        <taxon>Fungi</taxon>
        <taxon>Dikarya</taxon>
        <taxon>Ascomycota</taxon>
        <taxon>Pezizomycotina</taxon>
        <taxon>Dothideomycetes</taxon>
        <taxon>Pleosporomycetidae</taxon>
        <taxon>Pleosporales</taxon>
        <taxon>Pleosporineae</taxon>
        <taxon>Pleosporaceae</taxon>
        <taxon>Bipolaris</taxon>
    </lineage>
</organism>
<dbReference type="KEGG" id="bsc:COCSADRAFT_335006"/>
<evidence type="ECO:0000313" key="2">
    <source>
        <dbReference type="Proteomes" id="UP000016934"/>
    </source>
</evidence>
<evidence type="ECO:0000313" key="1">
    <source>
        <dbReference type="EMBL" id="EMD62885.1"/>
    </source>
</evidence>
<dbReference type="Proteomes" id="UP000016934">
    <property type="component" value="Unassembled WGS sequence"/>
</dbReference>
<sequence>MTASLSLTWIRRDCSWSWDAAWFSSSFWVYWAVLRKYISHSPGCAATLAVSSSGVSGKEGGSGRFMAVKYTGLWGGAT</sequence>